<dbReference type="PANTHER" id="PTHR23026">
    <property type="entry name" value="NADPH NITROREDUCTASE"/>
    <property type="match status" value="1"/>
</dbReference>
<dbReference type="InterPro" id="IPR050627">
    <property type="entry name" value="Nitroreductase/BluB"/>
</dbReference>
<dbReference type="AlphaFoldDB" id="A0A1H0S8U0"/>
<organism evidence="2 3">
    <name type="scientific">Nakamurella panacisegetis</name>
    <dbReference type="NCBI Taxonomy" id="1090615"/>
    <lineage>
        <taxon>Bacteria</taxon>
        <taxon>Bacillati</taxon>
        <taxon>Actinomycetota</taxon>
        <taxon>Actinomycetes</taxon>
        <taxon>Nakamurellales</taxon>
        <taxon>Nakamurellaceae</taxon>
        <taxon>Nakamurella</taxon>
    </lineage>
</organism>
<accession>A0A1H0S8U0</accession>
<dbReference type="STRING" id="1090615.SAMN04515671_3964"/>
<evidence type="ECO:0000313" key="3">
    <source>
        <dbReference type="Proteomes" id="UP000198741"/>
    </source>
</evidence>
<gene>
    <name evidence="2" type="ORF">SAMN04515671_3964</name>
</gene>
<dbReference type="PANTHER" id="PTHR23026:SF123">
    <property type="entry name" value="NAD(P)H NITROREDUCTASE RV3131-RELATED"/>
    <property type="match status" value="1"/>
</dbReference>
<proteinExistence type="predicted"/>
<reference evidence="2 3" key="1">
    <citation type="submission" date="2016-10" db="EMBL/GenBank/DDBJ databases">
        <authorList>
            <person name="de Groot N.N."/>
        </authorList>
    </citation>
    <scope>NUCLEOTIDE SEQUENCE [LARGE SCALE GENOMIC DNA]</scope>
    <source>
        <strain evidence="3">P4-7,KCTC 19426,CECT 7604</strain>
    </source>
</reference>
<dbReference type="InterPro" id="IPR029479">
    <property type="entry name" value="Nitroreductase"/>
</dbReference>
<dbReference type="Gene3D" id="3.40.109.10">
    <property type="entry name" value="NADH Oxidase"/>
    <property type="match status" value="1"/>
</dbReference>
<protein>
    <submittedName>
        <fullName evidence="2">Nitroreductase</fullName>
    </submittedName>
</protein>
<dbReference type="EMBL" id="LT629710">
    <property type="protein sequence ID" value="SDP38170.1"/>
    <property type="molecule type" value="Genomic_DNA"/>
</dbReference>
<dbReference type="Proteomes" id="UP000198741">
    <property type="component" value="Chromosome I"/>
</dbReference>
<evidence type="ECO:0000313" key="2">
    <source>
        <dbReference type="EMBL" id="SDP38170.1"/>
    </source>
</evidence>
<feature type="domain" description="Nitroreductase" evidence="1">
    <location>
        <begin position="122"/>
        <end position="310"/>
    </location>
</feature>
<sequence length="329" mass="36017">MTTLLRPVGNLTDGEVESVLQAAIAAPSLHNSQPWLFRCTDRTIELRADPERMLPASDPDRRETLLACGAALLNLRIAIGALGSAVDLRLLPDPADRDLLAILRPEGFARVTPHDQRLARAIRQRHTSRRPFLDEPVPPELCAEMRRAARTEQSWLATVAPAQQSRLRDILAEAHRVQQQDPQFRAEFEAWTARTGDSSDGVPLRSAGIRPAPQDVWTMRDFGTGSAPERRPGKEFESDPLVAVIGSFHDLPLAQLNAGQAMQRVLLTATAGGLASSFMSQVIEVPSARAELRGLLGGALWPQTVLRLGYGSPAPPTPRRRLDEVLSVD</sequence>
<dbReference type="SUPFAM" id="SSF55469">
    <property type="entry name" value="FMN-dependent nitroreductase-like"/>
    <property type="match status" value="2"/>
</dbReference>
<dbReference type="NCBIfam" id="NF047509">
    <property type="entry name" value="Rv3131_FMN_oxido"/>
    <property type="match status" value="1"/>
</dbReference>
<dbReference type="OrthoDB" id="8156917at2"/>
<dbReference type="Pfam" id="PF00881">
    <property type="entry name" value="Nitroreductase"/>
    <property type="match status" value="1"/>
</dbReference>
<evidence type="ECO:0000259" key="1">
    <source>
        <dbReference type="Pfam" id="PF00881"/>
    </source>
</evidence>
<dbReference type="InterPro" id="IPR000415">
    <property type="entry name" value="Nitroreductase-like"/>
</dbReference>
<dbReference type="GO" id="GO:0016491">
    <property type="term" value="F:oxidoreductase activity"/>
    <property type="evidence" value="ECO:0007669"/>
    <property type="project" value="InterPro"/>
</dbReference>
<name>A0A1H0S8U0_9ACTN</name>
<keyword evidence="3" id="KW-1185">Reference proteome</keyword>
<dbReference type="RefSeq" id="WP_090479399.1">
    <property type="nucleotide sequence ID" value="NZ_LT629710.1"/>
</dbReference>